<gene>
    <name evidence="1" type="ORF">CTEN210_17070</name>
</gene>
<comment type="caution">
    <text evidence="1">The sequence shown here is derived from an EMBL/GenBank/DDBJ whole genome shotgun (WGS) entry which is preliminary data.</text>
</comment>
<reference evidence="1 2" key="1">
    <citation type="journal article" date="2021" name="Sci. Rep.">
        <title>The genome of the diatom Chaetoceros tenuissimus carries an ancient integrated fragment of an extant virus.</title>
        <authorList>
            <person name="Hongo Y."/>
            <person name="Kimura K."/>
            <person name="Takaki Y."/>
            <person name="Yoshida Y."/>
            <person name="Baba S."/>
            <person name="Kobayashi G."/>
            <person name="Nagasaki K."/>
            <person name="Hano T."/>
            <person name="Tomaru Y."/>
        </authorList>
    </citation>
    <scope>NUCLEOTIDE SEQUENCE [LARGE SCALE GENOMIC DNA]</scope>
    <source>
        <strain evidence="1 2">NIES-3715</strain>
    </source>
</reference>
<evidence type="ECO:0000313" key="2">
    <source>
        <dbReference type="Proteomes" id="UP001054902"/>
    </source>
</evidence>
<dbReference type="AlphaFoldDB" id="A0AAD3DA12"/>
<dbReference type="Proteomes" id="UP001054902">
    <property type="component" value="Unassembled WGS sequence"/>
</dbReference>
<dbReference type="EMBL" id="BLLK01000069">
    <property type="protein sequence ID" value="GFH60594.1"/>
    <property type="molecule type" value="Genomic_DNA"/>
</dbReference>
<name>A0AAD3DA12_9STRA</name>
<sequence length="248" mass="28389">MEALPNIIRDEGEKVYTYYKHEVITKSLQENAHNLAVNTKCRFLTSKGKNGKKRKLDDATVVLPEQDNDPKSERITIMYPKGSTYNIRKSFLYPILEKDYQILVSPETDLYRRLCWVHTRPNDSFIEIGSDYGFNIGSVVCDKKLGIDKSAESVATSKKNYPIDDFIELNLLEIPEEEIIEVLSERKLRNEDVDGGLVVAIDINGNRELEAVEDCLKRVLECWVPKLVIVKSRSLYAKMTELNIGNDV</sequence>
<proteinExistence type="predicted"/>
<evidence type="ECO:0008006" key="3">
    <source>
        <dbReference type="Google" id="ProtNLM"/>
    </source>
</evidence>
<protein>
    <recommendedName>
        <fullName evidence="3">Methyltransferase</fullName>
    </recommendedName>
</protein>
<keyword evidence="2" id="KW-1185">Reference proteome</keyword>
<evidence type="ECO:0000313" key="1">
    <source>
        <dbReference type="EMBL" id="GFH60594.1"/>
    </source>
</evidence>
<organism evidence="1 2">
    <name type="scientific">Chaetoceros tenuissimus</name>
    <dbReference type="NCBI Taxonomy" id="426638"/>
    <lineage>
        <taxon>Eukaryota</taxon>
        <taxon>Sar</taxon>
        <taxon>Stramenopiles</taxon>
        <taxon>Ochrophyta</taxon>
        <taxon>Bacillariophyta</taxon>
        <taxon>Coscinodiscophyceae</taxon>
        <taxon>Chaetocerotophycidae</taxon>
        <taxon>Chaetocerotales</taxon>
        <taxon>Chaetocerotaceae</taxon>
        <taxon>Chaetoceros</taxon>
    </lineage>
</organism>
<accession>A0AAD3DA12</accession>